<evidence type="ECO:0000256" key="6">
    <source>
        <dbReference type="ARBA" id="ARBA00023136"/>
    </source>
</evidence>
<dbReference type="Pfam" id="PF00001">
    <property type="entry name" value="7tm_1"/>
    <property type="match status" value="1"/>
</dbReference>
<accession>A0A8X6GAY5</accession>
<dbReference type="PANTHER" id="PTHR24241">
    <property type="entry name" value="NEUROPEPTIDE RECEPTOR-RELATED G-PROTEIN COUPLED RECEPTOR"/>
    <property type="match status" value="1"/>
</dbReference>
<evidence type="ECO:0000256" key="4">
    <source>
        <dbReference type="ARBA" id="ARBA00022692"/>
    </source>
</evidence>
<keyword evidence="8" id="KW-0297">G-protein coupled receptor</keyword>
<dbReference type="GO" id="GO:0005886">
    <property type="term" value="C:plasma membrane"/>
    <property type="evidence" value="ECO:0007669"/>
    <property type="project" value="UniProtKB-SubCell"/>
</dbReference>
<dbReference type="InterPro" id="IPR000276">
    <property type="entry name" value="GPCR_Rhodpsn"/>
</dbReference>
<dbReference type="PRINTS" id="PR00237">
    <property type="entry name" value="GPCRRHODOPSN"/>
</dbReference>
<feature type="domain" description="G-protein coupled receptors family 1 profile" evidence="10">
    <location>
        <begin position="55"/>
        <end position="310"/>
    </location>
</feature>
<keyword evidence="7 8" id="KW-0675">Receptor</keyword>
<dbReference type="GO" id="GO:0032870">
    <property type="term" value="P:cellular response to hormone stimulus"/>
    <property type="evidence" value="ECO:0007669"/>
    <property type="project" value="TreeGrafter"/>
</dbReference>
<evidence type="ECO:0000256" key="8">
    <source>
        <dbReference type="RuleBase" id="RU000688"/>
    </source>
</evidence>
<sequence length="391" mass="44405">MQLDAISNSSEELYKSLPNFSINVTEIPSYDFGPEYHRTVRICSLSIMFIFSLLGNTMVVRQLLPLTRGRFPKSKILFLNLAAADLSVTFATMLTQLIWELIDQQWIAGDALCKIFKFAQTYSLCSSTYMLVAIAVERYNAIVRPFAPSQEPKYYALVTWIAALIPAFPCFIVFHVVHISENVSKCVSKFYTSPQAMFWRQTYVMCVFLFAFIFPFLILLVLYIRIVVEIRLRSFVFTASQQTASSLPRARIKTLRMTSAILLTFIVLNIPYVVQECLISFGYSELINKNISALAGVISASNSAFNPYIYLMFQTKETCIGKCLRSMITAMCSRHCRTTNHKNDHSFLSSSSKTSSKFDMHTLTTLPPIRAARVNSMINKSSNVRAEETFV</sequence>
<evidence type="ECO:0000256" key="1">
    <source>
        <dbReference type="ARBA" id="ARBA00004651"/>
    </source>
</evidence>
<feature type="transmembrane region" description="Helical" evidence="9">
    <location>
        <begin position="198"/>
        <end position="224"/>
    </location>
</feature>
<keyword evidence="6 9" id="KW-0472">Membrane</keyword>
<evidence type="ECO:0000256" key="5">
    <source>
        <dbReference type="ARBA" id="ARBA00022989"/>
    </source>
</evidence>
<dbReference type="PROSITE" id="PS00237">
    <property type="entry name" value="G_PROTEIN_RECEP_F1_1"/>
    <property type="match status" value="1"/>
</dbReference>
<evidence type="ECO:0000313" key="12">
    <source>
        <dbReference type="Proteomes" id="UP000887116"/>
    </source>
</evidence>
<proteinExistence type="inferred from homology"/>
<feature type="transmembrane region" description="Helical" evidence="9">
    <location>
        <begin position="76"/>
        <end position="99"/>
    </location>
</feature>
<feature type="transmembrane region" description="Helical" evidence="9">
    <location>
        <begin position="39"/>
        <end position="64"/>
    </location>
</feature>
<evidence type="ECO:0000259" key="10">
    <source>
        <dbReference type="PROSITE" id="PS50262"/>
    </source>
</evidence>
<feature type="transmembrane region" description="Helical" evidence="9">
    <location>
        <begin position="255"/>
        <end position="274"/>
    </location>
</feature>
<dbReference type="SUPFAM" id="SSF81321">
    <property type="entry name" value="Family A G protein-coupled receptor-like"/>
    <property type="match status" value="1"/>
</dbReference>
<dbReference type="InterPro" id="IPR017452">
    <property type="entry name" value="GPCR_Rhodpsn_7TM"/>
</dbReference>
<keyword evidence="4 8" id="KW-0812">Transmembrane</keyword>
<reference evidence="11" key="1">
    <citation type="submission" date="2020-07" db="EMBL/GenBank/DDBJ databases">
        <title>Multicomponent nature underlies the extraordinary mechanical properties of spider dragline silk.</title>
        <authorList>
            <person name="Kono N."/>
            <person name="Nakamura H."/>
            <person name="Mori M."/>
            <person name="Yoshida Y."/>
            <person name="Ohtoshi R."/>
            <person name="Malay A.D."/>
            <person name="Moran D.A.P."/>
            <person name="Tomita M."/>
            <person name="Numata K."/>
            <person name="Arakawa K."/>
        </authorList>
    </citation>
    <scope>NUCLEOTIDE SEQUENCE</scope>
</reference>
<evidence type="ECO:0000313" key="11">
    <source>
        <dbReference type="EMBL" id="GFQ78493.1"/>
    </source>
</evidence>
<feature type="transmembrane region" description="Helical" evidence="9">
    <location>
        <begin position="157"/>
        <end position="178"/>
    </location>
</feature>
<feature type="transmembrane region" description="Helical" evidence="9">
    <location>
        <begin position="119"/>
        <end position="136"/>
    </location>
</feature>
<evidence type="ECO:0000256" key="9">
    <source>
        <dbReference type="SAM" id="Phobius"/>
    </source>
</evidence>
<dbReference type="PROSITE" id="PS50262">
    <property type="entry name" value="G_PROTEIN_RECEP_F1_2"/>
    <property type="match status" value="1"/>
</dbReference>
<dbReference type="Proteomes" id="UP000887116">
    <property type="component" value="Unassembled WGS sequence"/>
</dbReference>
<evidence type="ECO:0000256" key="3">
    <source>
        <dbReference type="ARBA" id="ARBA00022475"/>
    </source>
</evidence>
<dbReference type="OrthoDB" id="5987909at2759"/>
<protein>
    <submittedName>
        <fullName evidence="11">Gonadotropin-releasing hormone receptor</fullName>
    </submittedName>
</protein>
<dbReference type="EMBL" id="BMAO01031904">
    <property type="protein sequence ID" value="GFQ78493.1"/>
    <property type="molecule type" value="Genomic_DNA"/>
</dbReference>
<comment type="subcellular location">
    <subcellularLocation>
        <location evidence="1">Cell membrane</location>
        <topology evidence="1">Multi-pass membrane protein</topology>
    </subcellularLocation>
</comment>
<name>A0A8X6GAY5_TRICU</name>
<organism evidence="11 12">
    <name type="scientific">Trichonephila clavata</name>
    <name type="common">Joro spider</name>
    <name type="synonym">Nephila clavata</name>
    <dbReference type="NCBI Taxonomy" id="2740835"/>
    <lineage>
        <taxon>Eukaryota</taxon>
        <taxon>Metazoa</taxon>
        <taxon>Ecdysozoa</taxon>
        <taxon>Arthropoda</taxon>
        <taxon>Chelicerata</taxon>
        <taxon>Arachnida</taxon>
        <taxon>Araneae</taxon>
        <taxon>Araneomorphae</taxon>
        <taxon>Entelegynae</taxon>
        <taxon>Araneoidea</taxon>
        <taxon>Nephilidae</taxon>
        <taxon>Trichonephila</taxon>
    </lineage>
</organism>
<keyword evidence="8" id="KW-0807">Transducer</keyword>
<keyword evidence="5 9" id="KW-1133">Transmembrane helix</keyword>
<dbReference type="PANTHER" id="PTHR24241:SF83">
    <property type="entry name" value="G-PROTEIN COUPLED RECEPTOR 150-RELATED"/>
    <property type="match status" value="1"/>
</dbReference>
<gene>
    <name evidence="11" type="primary">GNRHR_0</name>
    <name evidence="11" type="ORF">TNCT_95101</name>
</gene>
<keyword evidence="12" id="KW-1185">Reference proteome</keyword>
<comment type="caution">
    <text evidence="11">The sequence shown here is derived from an EMBL/GenBank/DDBJ whole genome shotgun (WGS) entry which is preliminary data.</text>
</comment>
<dbReference type="Gene3D" id="1.20.1070.10">
    <property type="entry name" value="Rhodopsin 7-helix transmembrane proteins"/>
    <property type="match status" value="1"/>
</dbReference>
<dbReference type="GO" id="GO:0004930">
    <property type="term" value="F:G protein-coupled receptor activity"/>
    <property type="evidence" value="ECO:0007669"/>
    <property type="project" value="UniProtKB-KW"/>
</dbReference>
<evidence type="ECO:0000256" key="7">
    <source>
        <dbReference type="ARBA" id="ARBA00023170"/>
    </source>
</evidence>
<keyword evidence="3" id="KW-1003">Cell membrane</keyword>
<evidence type="ECO:0000256" key="2">
    <source>
        <dbReference type="ARBA" id="ARBA00010663"/>
    </source>
</evidence>
<dbReference type="GO" id="GO:0042277">
    <property type="term" value="F:peptide binding"/>
    <property type="evidence" value="ECO:0007669"/>
    <property type="project" value="TreeGrafter"/>
</dbReference>
<comment type="similarity">
    <text evidence="2 8">Belongs to the G-protein coupled receptor 1 family.</text>
</comment>
<dbReference type="AlphaFoldDB" id="A0A8X6GAY5"/>